<sequence>MNTRKNATRTRTEEFELMVDNIPFIVKATSFQTYTMETQYRVSVNGSPVYIFGWHPELKKVTAIDRGTAANNIPPKVADAIGDQLYNRMAA</sequence>
<name>A0A1V9FTH6_9BACT</name>
<dbReference type="OrthoDB" id="675241at2"/>
<proteinExistence type="predicted"/>
<keyword evidence="2" id="KW-1185">Reference proteome</keyword>
<accession>A0A1V9FTH6</accession>
<organism evidence="1 2">
    <name type="scientific">Niastella populi</name>
    <dbReference type="NCBI Taxonomy" id="550983"/>
    <lineage>
        <taxon>Bacteria</taxon>
        <taxon>Pseudomonadati</taxon>
        <taxon>Bacteroidota</taxon>
        <taxon>Chitinophagia</taxon>
        <taxon>Chitinophagales</taxon>
        <taxon>Chitinophagaceae</taxon>
        <taxon>Niastella</taxon>
    </lineage>
</organism>
<evidence type="ECO:0000313" key="2">
    <source>
        <dbReference type="Proteomes" id="UP000192276"/>
    </source>
</evidence>
<reference evidence="2" key="1">
    <citation type="submission" date="2016-04" db="EMBL/GenBank/DDBJ databases">
        <authorList>
            <person name="Chen L."/>
            <person name="Zhuang W."/>
            <person name="Wang G."/>
        </authorList>
    </citation>
    <scope>NUCLEOTIDE SEQUENCE [LARGE SCALE GENOMIC DNA]</scope>
    <source>
        <strain evidence="2">208</strain>
    </source>
</reference>
<dbReference type="RefSeq" id="WP_081164133.1">
    <property type="nucleotide sequence ID" value="NZ_LWBP01000134.1"/>
</dbReference>
<dbReference type="Proteomes" id="UP000192276">
    <property type="component" value="Unassembled WGS sequence"/>
</dbReference>
<gene>
    <name evidence="1" type="ORF">A4R26_18895</name>
</gene>
<evidence type="ECO:0000313" key="1">
    <source>
        <dbReference type="EMBL" id="OQP61630.1"/>
    </source>
</evidence>
<dbReference type="EMBL" id="LWBP01000134">
    <property type="protein sequence ID" value="OQP61630.1"/>
    <property type="molecule type" value="Genomic_DNA"/>
</dbReference>
<dbReference type="AlphaFoldDB" id="A0A1V9FTH6"/>
<protein>
    <submittedName>
        <fullName evidence="1">Uncharacterized protein</fullName>
    </submittedName>
</protein>
<comment type="caution">
    <text evidence="1">The sequence shown here is derived from an EMBL/GenBank/DDBJ whole genome shotgun (WGS) entry which is preliminary data.</text>
</comment>